<proteinExistence type="predicted"/>
<reference evidence="1 2" key="1">
    <citation type="journal article" date="2024" name="G3 (Bethesda)">
        <title>Genome assembly of Hibiscus sabdariffa L. provides insights into metabolisms of medicinal natural products.</title>
        <authorList>
            <person name="Kim T."/>
        </authorList>
    </citation>
    <scope>NUCLEOTIDE SEQUENCE [LARGE SCALE GENOMIC DNA]</scope>
    <source>
        <strain evidence="1">TK-2024</strain>
        <tissue evidence="1">Old leaves</tissue>
    </source>
</reference>
<accession>A0ABR2QHH7</accession>
<sequence length="88" mass="9765">MLFEQISGTWGAEVLGFVVRSCSSLTRQRMAGEVWQKSHAVRQSSWVLLSNCNKFLDIVPSSKCNYRLLPSQGSVNAKCCNNPTQTLA</sequence>
<evidence type="ECO:0000313" key="2">
    <source>
        <dbReference type="Proteomes" id="UP001396334"/>
    </source>
</evidence>
<gene>
    <name evidence="1" type="ORF">V6N11_082085</name>
</gene>
<comment type="caution">
    <text evidence="1">The sequence shown here is derived from an EMBL/GenBank/DDBJ whole genome shotgun (WGS) entry which is preliminary data.</text>
</comment>
<dbReference type="EMBL" id="JBBPBN010000038">
    <property type="protein sequence ID" value="KAK8999947.1"/>
    <property type="molecule type" value="Genomic_DNA"/>
</dbReference>
<keyword evidence="2" id="KW-1185">Reference proteome</keyword>
<evidence type="ECO:0000313" key="1">
    <source>
        <dbReference type="EMBL" id="KAK8999947.1"/>
    </source>
</evidence>
<name>A0ABR2QHH7_9ROSI</name>
<organism evidence="1 2">
    <name type="scientific">Hibiscus sabdariffa</name>
    <name type="common">roselle</name>
    <dbReference type="NCBI Taxonomy" id="183260"/>
    <lineage>
        <taxon>Eukaryota</taxon>
        <taxon>Viridiplantae</taxon>
        <taxon>Streptophyta</taxon>
        <taxon>Embryophyta</taxon>
        <taxon>Tracheophyta</taxon>
        <taxon>Spermatophyta</taxon>
        <taxon>Magnoliopsida</taxon>
        <taxon>eudicotyledons</taxon>
        <taxon>Gunneridae</taxon>
        <taxon>Pentapetalae</taxon>
        <taxon>rosids</taxon>
        <taxon>malvids</taxon>
        <taxon>Malvales</taxon>
        <taxon>Malvaceae</taxon>
        <taxon>Malvoideae</taxon>
        <taxon>Hibiscus</taxon>
    </lineage>
</organism>
<protein>
    <submittedName>
        <fullName evidence="1">Uncharacterized protein</fullName>
    </submittedName>
</protein>
<dbReference type="Proteomes" id="UP001396334">
    <property type="component" value="Unassembled WGS sequence"/>
</dbReference>